<name>A0A9P7CA79_9FUNG</name>
<evidence type="ECO:0000313" key="2">
    <source>
        <dbReference type="Proteomes" id="UP000740926"/>
    </source>
</evidence>
<protein>
    <submittedName>
        <fullName evidence="1">Uncharacterized protein</fullName>
    </submittedName>
</protein>
<keyword evidence="2" id="KW-1185">Reference proteome</keyword>
<comment type="caution">
    <text evidence="1">The sequence shown here is derived from an EMBL/GenBank/DDBJ whole genome shotgun (WGS) entry which is preliminary data.</text>
</comment>
<reference evidence="1 2" key="1">
    <citation type="journal article" date="2020" name="Microb. Genom.">
        <title>Genetic diversity of clinical and environmental Mucorales isolates obtained from an investigation of mucormycosis cases among solid organ transplant recipients.</title>
        <authorList>
            <person name="Nguyen M.H."/>
            <person name="Kaul D."/>
            <person name="Muto C."/>
            <person name="Cheng S.J."/>
            <person name="Richter R.A."/>
            <person name="Bruno V.M."/>
            <person name="Liu G."/>
            <person name="Beyhan S."/>
            <person name="Sundermann A.J."/>
            <person name="Mounaud S."/>
            <person name="Pasculle A.W."/>
            <person name="Nierman W.C."/>
            <person name="Driscoll E."/>
            <person name="Cumbie R."/>
            <person name="Clancy C.J."/>
            <person name="Dupont C.L."/>
        </authorList>
    </citation>
    <scope>NUCLEOTIDE SEQUENCE [LARGE SCALE GENOMIC DNA]</scope>
    <source>
        <strain evidence="1 2">GL24</strain>
    </source>
</reference>
<dbReference type="EMBL" id="JAANIU010006284">
    <property type="protein sequence ID" value="KAG1542680.1"/>
    <property type="molecule type" value="Genomic_DNA"/>
</dbReference>
<evidence type="ECO:0000313" key="1">
    <source>
        <dbReference type="EMBL" id="KAG1542680.1"/>
    </source>
</evidence>
<gene>
    <name evidence="1" type="ORF">G6F50_014074</name>
</gene>
<sequence length="228" mass="24083">MDVPAQDQVDARLGPGRQRALAPDQQIGEIGFDLGAHRVVRHHDPQLARAGLAQALGHAGDLRIGNFTVLAAPGPCGVHADGQQTGVLEHGLQHRAQRIAGERQRDGHGGIAAVQPAQFGVAAQVGNAPHVGGEGARGQEPAHVAPPEAMAGGRMQILFIVGVAVMVAMVRGPPQRSALHAGGPDDSEYELHRSRRLEGAMRKIAVVERGDREHAHGIERRRNDHCGP</sequence>
<dbReference type="AlphaFoldDB" id="A0A9P7CA79"/>
<accession>A0A9P7CA79</accession>
<dbReference type="Proteomes" id="UP000740926">
    <property type="component" value="Unassembled WGS sequence"/>
</dbReference>
<organism evidence="1 2">
    <name type="scientific">Rhizopus delemar</name>
    <dbReference type="NCBI Taxonomy" id="936053"/>
    <lineage>
        <taxon>Eukaryota</taxon>
        <taxon>Fungi</taxon>
        <taxon>Fungi incertae sedis</taxon>
        <taxon>Mucoromycota</taxon>
        <taxon>Mucoromycotina</taxon>
        <taxon>Mucoromycetes</taxon>
        <taxon>Mucorales</taxon>
        <taxon>Mucorineae</taxon>
        <taxon>Rhizopodaceae</taxon>
        <taxon>Rhizopus</taxon>
    </lineage>
</organism>
<proteinExistence type="predicted"/>